<evidence type="ECO:0000313" key="2">
    <source>
        <dbReference type="Proteomes" id="UP001151760"/>
    </source>
</evidence>
<protein>
    <submittedName>
        <fullName evidence="1">Uncharacterized protein</fullName>
    </submittedName>
</protein>
<comment type="caution">
    <text evidence="1">The sequence shown here is derived from an EMBL/GenBank/DDBJ whole genome shotgun (WGS) entry which is preliminary data.</text>
</comment>
<accession>A0ABQ5HY51</accession>
<sequence>MSGISCSTINVNVIYNPEKVLKMLDQVFGHKSVECTSVLHQPDGVGLQGGHLGSFGKLNGVLLALVDRSGVIFDEEKPGSS</sequence>
<dbReference type="EMBL" id="BQNB010020113">
    <property type="protein sequence ID" value="GJT92479.1"/>
    <property type="molecule type" value="Genomic_DNA"/>
</dbReference>
<proteinExistence type="predicted"/>
<evidence type="ECO:0000313" key="1">
    <source>
        <dbReference type="EMBL" id="GJT92479.1"/>
    </source>
</evidence>
<dbReference type="Proteomes" id="UP001151760">
    <property type="component" value="Unassembled WGS sequence"/>
</dbReference>
<reference evidence="1" key="1">
    <citation type="journal article" date="2022" name="Int. J. Mol. Sci.">
        <title>Draft Genome of Tanacetum Coccineum: Genomic Comparison of Closely Related Tanacetum-Family Plants.</title>
        <authorList>
            <person name="Yamashiro T."/>
            <person name="Shiraishi A."/>
            <person name="Nakayama K."/>
            <person name="Satake H."/>
        </authorList>
    </citation>
    <scope>NUCLEOTIDE SEQUENCE</scope>
</reference>
<keyword evidence="2" id="KW-1185">Reference proteome</keyword>
<name>A0ABQ5HY51_9ASTR</name>
<gene>
    <name evidence="1" type="ORF">Tco_1081324</name>
</gene>
<reference evidence="1" key="2">
    <citation type="submission" date="2022-01" db="EMBL/GenBank/DDBJ databases">
        <authorList>
            <person name="Yamashiro T."/>
            <person name="Shiraishi A."/>
            <person name="Satake H."/>
            <person name="Nakayama K."/>
        </authorList>
    </citation>
    <scope>NUCLEOTIDE SEQUENCE</scope>
</reference>
<organism evidence="1 2">
    <name type="scientific">Tanacetum coccineum</name>
    <dbReference type="NCBI Taxonomy" id="301880"/>
    <lineage>
        <taxon>Eukaryota</taxon>
        <taxon>Viridiplantae</taxon>
        <taxon>Streptophyta</taxon>
        <taxon>Embryophyta</taxon>
        <taxon>Tracheophyta</taxon>
        <taxon>Spermatophyta</taxon>
        <taxon>Magnoliopsida</taxon>
        <taxon>eudicotyledons</taxon>
        <taxon>Gunneridae</taxon>
        <taxon>Pentapetalae</taxon>
        <taxon>asterids</taxon>
        <taxon>campanulids</taxon>
        <taxon>Asterales</taxon>
        <taxon>Asteraceae</taxon>
        <taxon>Asteroideae</taxon>
        <taxon>Anthemideae</taxon>
        <taxon>Anthemidinae</taxon>
        <taxon>Tanacetum</taxon>
    </lineage>
</organism>